<feature type="transmembrane region" description="Helical" evidence="10">
    <location>
        <begin position="33"/>
        <end position="55"/>
    </location>
</feature>
<sequence>MSEQYIFAFFSAISIPLVLLPSAWHWRSRNTGTLLYIGWVLVANITYFLNTVIWWDNTENLAPVWCDICIKLQIGIAPGLLSASLCINRRLALISLSKSPSMSRRAARMNLIIELCLGLGLPAAIMAASYVVQPHRFDIAEGLGCFSQPYPVLAAVFLVLLWPVLLSFVSSGYVVAVSSFIRRRLQFSTFLKTNQSGLTTSRYLRLVALATSDLLISLPLAIFYLVEFTQHLSPWISFDWIHLDFHVVNAFDSTYMARNPDIATRLFLPRWLAPLSAIAFFAFFGLAEDALADYVSIYERIRSYIVRPSQLRNARIGQM</sequence>
<evidence type="ECO:0000256" key="9">
    <source>
        <dbReference type="ARBA" id="ARBA00023224"/>
    </source>
</evidence>
<dbReference type="GO" id="GO:0000750">
    <property type="term" value="P:pheromone-dependent signal transduction involved in conjugation with cellular fusion"/>
    <property type="evidence" value="ECO:0007669"/>
    <property type="project" value="TreeGrafter"/>
</dbReference>
<comment type="caution">
    <text evidence="11">The sequence shown here is derived from an EMBL/GenBank/DDBJ whole genome shotgun (WGS) entry which is preliminary data.</text>
</comment>
<evidence type="ECO:0000313" key="11">
    <source>
        <dbReference type="EMBL" id="KAG7528450.1"/>
    </source>
</evidence>
<dbReference type="Proteomes" id="UP000812966">
    <property type="component" value="Unassembled WGS sequence"/>
</dbReference>
<evidence type="ECO:0000256" key="1">
    <source>
        <dbReference type="ARBA" id="ARBA00004141"/>
    </source>
</evidence>
<evidence type="ECO:0000256" key="7">
    <source>
        <dbReference type="ARBA" id="ARBA00023136"/>
    </source>
</evidence>
<dbReference type="CDD" id="cd14966">
    <property type="entry name" value="7tmD_STE3"/>
    <property type="match status" value="1"/>
</dbReference>
<comment type="similarity">
    <text evidence="2">Belongs to the G-protein coupled receptor 4 family.</text>
</comment>
<dbReference type="EMBL" id="JABELV010000183">
    <property type="protein sequence ID" value="KAG7528450.1"/>
    <property type="molecule type" value="Genomic_DNA"/>
</dbReference>
<feature type="transmembrane region" description="Helical" evidence="10">
    <location>
        <begin position="6"/>
        <end position="26"/>
    </location>
</feature>
<evidence type="ECO:0000256" key="10">
    <source>
        <dbReference type="SAM" id="Phobius"/>
    </source>
</evidence>
<feature type="transmembrane region" description="Helical" evidence="10">
    <location>
        <begin position="203"/>
        <end position="226"/>
    </location>
</feature>
<comment type="subcellular location">
    <subcellularLocation>
        <location evidence="1">Membrane</location>
        <topology evidence="1">Multi-pass membrane protein</topology>
    </subcellularLocation>
</comment>
<organism evidence="11 12">
    <name type="scientific">Filobasidium floriforme</name>
    <dbReference type="NCBI Taxonomy" id="5210"/>
    <lineage>
        <taxon>Eukaryota</taxon>
        <taxon>Fungi</taxon>
        <taxon>Dikarya</taxon>
        <taxon>Basidiomycota</taxon>
        <taxon>Agaricomycotina</taxon>
        <taxon>Tremellomycetes</taxon>
        <taxon>Filobasidiales</taxon>
        <taxon>Filobasidiaceae</taxon>
        <taxon>Filobasidium</taxon>
    </lineage>
</organism>
<protein>
    <recommendedName>
        <fullName evidence="13">Pheromone receptor</fullName>
    </recommendedName>
</protein>
<evidence type="ECO:0000256" key="6">
    <source>
        <dbReference type="ARBA" id="ARBA00023040"/>
    </source>
</evidence>
<dbReference type="AlphaFoldDB" id="A0A8K0JFF8"/>
<dbReference type="GO" id="GO:0004933">
    <property type="term" value="F:mating-type a-factor pheromone receptor activity"/>
    <property type="evidence" value="ECO:0007669"/>
    <property type="project" value="InterPro"/>
</dbReference>
<dbReference type="PRINTS" id="PR00900">
    <property type="entry name" value="PHEROMONEAR"/>
</dbReference>
<keyword evidence="7 10" id="KW-0472">Membrane</keyword>
<feature type="transmembrane region" description="Helical" evidence="10">
    <location>
        <begin position="109"/>
        <end position="132"/>
    </location>
</feature>
<feature type="transmembrane region" description="Helical" evidence="10">
    <location>
        <begin position="271"/>
        <end position="292"/>
    </location>
</feature>
<keyword evidence="9" id="KW-0807">Transducer</keyword>
<keyword evidence="5 10" id="KW-1133">Transmembrane helix</keyword>
<keyword evidence="3" id="KW-0589">Pheromone response</keyword>
<accession>A0A8K0JFF8</accession>
<proteinExistence type="inferred from homology"/>
<dbReference type="InterPro" id="IPR001546">
    <property type="entry name" value="GPCR_Pheromne_A_rcpt"/>
</dbReference>
<evidence type="ECO:0000256" key="4">
    <source>
        <dbReference type="ARBA" id="ARBA00022692"/>
    </source>
</evidence>
<evidence type="ECO:0000256" key="2">
    <source>
        <dbReference type="ARBA" id="ARBA00011085"/>
    </source>
</evidence>
<dbReference type="PRINTS" id="PR00899">
    <property type="entry name" value="GPCRSTE3"/>
</dbReference>
<dbReference type="InterPro" id="IPR001499">
    <property type="entry name" value="GPCR_STE3"/>
</dbReference>
<dbReference type="GO" id="GO:0005886">
    <property type="term" value="C:plasma membrane"/>
    <property type="evidence" value="ECO:0007669"/>
    <property type="project" value="TreeGrafter"/>
</dbReference>
<dbReference type="PANTHER" id="PTHR28097">
    <property type="entry name" value="PHEROMONE A FACTOR RECEPTOR"/>
    <property type="match status" value="1"/>
</dbReference>
<keyword evidence="12" id="KW-1185">Reference proteome</keyword>
<evidence type="ECO:0008006" key="13">
    <source>
        <dbReference type="Google" id="ProtNLM"/>
    </source>
</evidence>
<dbReference type="PANTHER" id="PTHR28097:SF1">
    <property type="entry name" value="PHEROMONE A FACTOR RECEPTOR"/>
    <property type="match status" value="1"/>
</dbReference>
<keyword evidence="6" id="KW-0297">G-protein coupled receptor</keyword>
<dbReference type="Pfam" id="PF02076">
    <property type="entry name" value="STE3"/>
    <property type="match status" value="1"/>
</dbReference>
<evidence type="ECO:0000256" key="3">
    <source>
        <dbReference type="ARBA" id="ARBA00022507"/>
    </source>
</evidence>
<feature type="transmembrane region" description="Helical" evidence="10">
    <location>
        <begin position="152"/>
        <end position="182"/>
    </location>
</feature>
<reference evidence="11" key="1">
    <citation type="submission" date="2020-04" db="EMBL/GenBank/DDBJ databases">
        <title>Analysis of mating type loci in Filobasidium floriforme.</title>
        <authorList>
            <person name="Nowrousian M."/>
        </authorList>
    </citation>
    <scope>NUCLEOTIDE SEQUENCE</scope>
    <source>
        <strain evidence="11">CBS 6242</strain>
    </source>
</reference>
<evidence type="ECO:0000313" key="12">
    <source>
        <dbReference type="Proteomes" id="UP000812966"/>
    </source>
</evidence>
<evidence type="ECO:0000256" key="5">
    <source>
        <dbReference type="ARBA" id="ARBA00022989"/>
    </source>
</evidence>
<feature type="transmembrane region" description="Helical" evidence="10">
    <location>
        <begin position="61"/>
        <end position="88"/>
    </location>
</feature>
<keyword evidence="4 10" id="KW-0812">Transmembrane</keyword>
<gene>
    <name evidence="11" type="ORF">FFLO_06159</name>
</gene>
<keyword evidence="8" id="KW-0675">Receptor</keyword>
<name>A0A8K0JFF8_9TREE</name>
<evidence type="ECO:0000256" key="8">
    <source>
        <dbReference type="ARBA" id="ARBA00023170"/>
    </source>
</evidence>